<dbReference type="Pfam" id="PF01998">
    <property type="entry name" value="DUF131"/>
    <property type="match status" value="1"/>
</dbReference>
<keyword evidence="1" id="KW-1133">Transmembrane helix</keyword>
<dbReference type="EMBL" id="DQUI01000088">
    <property type="protein sequence ID" value="HIP84960.1"/>
    <property type="molecule type" value="Genomic_DNA"/>
</dbReference>
<comment type="caution">
    <text evidence="2">The sequence shown here is derived from an EMBL/GenBank/DDBJ whole genome shotgun (WGS) entry which is preliminary data.</text>
</comment>
<proteinExistence type="predicted"/>
<dbReference type="InterPro" id="IPR002849">
    <property type="entry name" value="DUF131"/>
</dbReference>
<sequence length="88" mass="10016">MDRLILIHLGIFLIVVGFFLVSFGVISYGIQNKEKIENRDENRVAFSGIIMIGPIPIVVGNSPTLAILSILITILMLLWVYLFYMRVY</sequence>
<evidence type="ECO:0000256" key="1">
    <source>
        <dbReference type="SAM" id="Phobius"/>
    </source>
</evidence>
<feature type="transmembrane region" description="Helical" evidence="1">
    <location>
        <begin position="65"/>
        <end position="84"/>
    </location>
</feature>
<feature type="transmembrane region" description="Helical" evidence="1">
    <location>
        <begin position="42"/>
        <end position="59"/>
    </location>
</feature>
<keyword evidence="1" id="KW-0472">Membrane</keyword>
<evidence type="ECO:0000313" key="2">
    <source>
        <dbReference type="EMBL" id="HIP84960.1"/>
    </source>
</evidence>
<reference evidence="2" key="1">
    <citation type="journal article" date="2020" name="ISME J.">
        <title>Gammaproteobacteria mediating utilization of methyl-, sulfur- and petroleum organic compounds in deep ocean hydrothermal plumes.</title>
        <authorList>
            <person name="Zhou Z."/>
            <person name="Liu Y."/>
            <person name="Pan J."/>
            <person name="Cron B.R."/>
            <person name="Toner B.M."/>
            <person name="Anantharaman K."/>
            <person name="Breier J.A."/>
            <person name="Dick G.J."/>
            <person name="Li M."/>
        </authorList>
    </citation>
    <scope>NUCLEOTIDE SEQUENCE</scope>
    <source>
        <strain evidence="2">SZUA-1453</strain>
    </source>
</reference>
<feature type="transmembrane region" description="Helical" evidence="1">
    <location>
        <begin position="6"/>
        <end position="30"/>
    </location>
</feature>
<gene>
    <name evidence="2" type="ORF">EYH15_05670</name>
</gene>
<protein>
    <submittedName>
        <fullName evidence="2">TIGR00304 family protein</fullName>
    </submittedName>
</protein>
<dbReference type="Proteomes" id="UP000643554">
    <property type="component" value="Unassembled WGS sequence"/>
</dbReference>
<evidence type="ECO:0000313" key="3">
    <source>
        <dbReference type="Proteomes" id="UP000643554"/>
    </source>
</evidence>
<dbReference type="AlphaFoldDB" id="A0A832ZCC9"/>
<keyword evidence="1" id="KW-0812">Transmembrane</keyword>
<dbReference type="NCBIfam" id="TIGR00304">
    <property type="entry name" value="TIGR00304 family membrane protein"/>
    <property type="match status" value="1"/>
</dbReference>
<organism evidence="2 3">
    <name type="scientific">Methanothermococcus okinawensis</name>
    <dbReference type="NCBI Taxonomy" id="155863"/>
    <lineage>
        <taxon>Archaea</taxon>
        <taxon>Methanobacteriati</taxon>
        <taxon>Methanobacteriota</taxon>
        <taxon>Methanomada group</taxon>
        <taxon>Methanococci</taxon>
        <taxon>Methanococcales</taxon>
        <taxon>Methanococcaceae</taxon>
        <taxon>Methanothermococcus</taxon>
    </lineage>
</organism>
<accession>A0A832ZCC9</accession>
<name>A0A832ZCC9_9EURY</name>